<keyword evidence="2" id="KW-1185">Reference proteome</keyword>
<protein>
    <recommendedName>
        <fullName evidence="3">DUF222 domain-containing protein</fullName>
    </recommendedName>
</protein>
<evidence type="ECO:0008006" key="3">
    <source>
        <dbReference type="Google" id="ProtNLM"/>
    </source>
</evidence>
<dbReference type="Proteomes" id="UP001522868">
    <property type="component" value="Unassembled WGS sequence"/>
</dbReference>
<evidence type="ECO:0000313" key="2">
    <source>
        <dbReference type="Proteomes" id="UP001522868"/>
    </source>
</evidence>
<gene>
    <name evidence="1" type="ORF">M1O15_03535</name>
</gene>
<dbReference type="EMBL" id="JALPTH010000002">
    <property type="protein sequence ID" value="MCK8676488.1"/>
    <property type="molecule type" value="Genomic_DNA"/>
</dbReference>
<dbReference type="RefSeq" id="WP_248631660.1">
    <property type="nucleotide sequence ID" value="NZ_JALPTH010000002.1"/>
</dbReference>
<reference evidence="1 2" key="1">
    <citation type="submission" date="2022-04" db="EMBL/GenBank/DDBJ databases">
        <title>Streptomyces sp. nov. LCR6-01 isolated from Lichen of Dirinaria sp.</title>
        <authorList>
            <person name="Kanchanasin P."/>
            <person name="Tanasupawat S."/>
            <person name="Phongsopitanun W."/>
        </authorList>
    </citation>
    <scope>NUCLEOTIDE SEQUENCE [LARGE SCALE GENOMIC DNA]</scope>
    <source>
        <strain evidence="1 2">LCR6-01</strain>
    </source>
</reference>
<proteinExistence type="predicted"/>
<comment type="caution">
    <text evidence="1">The sequence shown here is derived from an EMBL/GenBank/DDBJ whole genome shotgun (WGS) entry which is preliminary data.</text>
</comment>
<organism evidence="1 2">
    <name type="scientific">Streptomyces lichenis</name>
    <dbReference type="NCBI Taxonomy" id="2306967"/>
    <lineage>
        <taxon>Bacteria</taxon>
        <taxon>Bacillati</taxon>
        <taxon>Actinomycetota</taxon>
        <taxon>Actinomycetes</taxon>
        <taxon>Kitasatosporales</taxon>
        <taxon>Streptomycetaceae</taxon>
        <taxon>Streptomyces</taxon>
    </lineage>
</organism>
<accession>A0ABT0I595</accession>
<sequence>MDVLLRLDDAWSALESAESITPGAVAALSRERQARHLVTTARAKALTRRRDGAVRDLPTAEELAPEEVRRPSVVGLVVDLMELVPSPGQQLTGLASRCGLPA</sequence>
<name>A0ABT0I595_9ACTN</name>
<evidence type="ECO:0000313" key="1">
    <source>
        <dbReference type="EMBL" id="MCK8676488.1"/>
    </source>
</evidence>